<evidence type="ECO:0000256" key="1">
    <source>
        <dbReference type="ARBA" id="ARBA00000223"/>
    </source>
</evidence>
<dbReference type="AlphaFoldDB" id="A0A2X3CS13"/>
<organism evidence="4 5">
    <name type="scientific">Klebsiella pneumoniae</name>
    <dbReference type="NCBI Taxonomy" id="573"/>
    <lineage>
        <taxon>Bacteria</taxon>
        <taxon>Pseudomonadati</taxon>
        <taxon>Pseudomonadota</taxon>
        <taxon>Gammaproteobacteria</taxon>
        <taxon>Enterobacterales</taxon>
        <taxon>Enterobacteriaceae</taxon>
        <taxon>Klebsiella/Raoultella group</taxon>
        <taxon>Klebsiella</taxon>
        <taxon>Klebsiella pneumoniae complex</taxon>
    </lineage>
</organism>
<dbReference type="SUPFAM" id="SSF102546">
    <property type="entry name" value="RbsD-like"/>
    <property type="match status" value="1"/>
</dbReference>
<gene>
    <name evidence="4" type="primary">fucU_1</name>
    <name evidence="4" type="ORF">NCTC9128_03427</name>
</gene>
<dbReference type="Pfam" id="PF05025">
    <property type="entry name" value="RbsD_FucU"/>
    <property type="match status" value="1"/>
</dbReference>
<dbReference type="NCBIfam" id="NF011949">
    <property type="entry name" value="PRK15420.1"/>
    <property type="match status" value="1"/>
</dbReference>
<protein>
    <submittedName>
        <fullName evidence="4">L-fucose mutarotase</fullName>
        <ecNumber evidence="4">5.1.3.-</ecNumber>
    </submittedName>
</protein>
<dbReference type="Proteomes" id="UP000251088">
    <property type="component" value="Unassembled WGS sequence"/>
</dbReference>
<dbReference type="InterPro" id="IPR050443">
    <property type="entry name" value="RbsD/FucU_mutarotase"/>
</dbReference>
<dbReference type="InterPro" id="IPR007721">
    <property type="entry name" value="RbsD_FucU"/>
</dbReference>
<dbReference type="GO" id="GO:0062193">
    <property type="term" value="F:D-ribose pyranase activity"/>
    <property type="evidence" value="ECO:0007669"/>
    <property type="project" value="UniProtKB-EC"/>
</dbReference>
<evidence type="ECO:0000313" key="4">
    <source>
        <dbReference type="EMBL" id="SQC15314.1"/>
    </source>
</evidence>
<proteinExistence type="predicted"/>
<dbReference type="GO" id="GO:0042806">
    <property type="term" value="F:fucose binding"/>
    <property type="evidence" value="ECO:0007669"/>
    <property type="project" value="TreeGrafter"/>
</dbReference>
<keyword evidence="2 4" id="KW-0413">Isomerase</keyword>
<reference evidence="4 5" key="1">
    <citation type="submission" date="2018-06" db="EMBL/GenBank/DDBJ databases">
        <authorList>
            <consortium name="Pathogen Informatics"/>
            <person name="Doyle S."/>
        </authorList>
    </citation>
    <scope>NUCLEOTIDE SEQUENCE [LARGE SCALE GENOMIC DNA]</scope>
    <source>
        <strain evidence="4 5">NCTC9128</strain>
    </source>
</reference>
<evidence type="ECO:0000313" key="5">
    <source>
        <dbReference type="Proteomes" id="UP000251088"/>
    </source>
</evidence>
<dbReference type="InterPro" id="IPR023750">
    <property type="entry name" value="RbsD-like_sf"/>
</dbReference>
<dbReference type="Gene3D" id="3.40.1650.10">
    <property type="entry name" value="RbsD-like domain"/>
    <property type="match status" value="1"/>
</dbReference>
<sequence>MIRADGLRVSDLLQAIIPLFELDSYAPPVVMMAAVEGDALDPTVNSAIGRRSPAQAPCPDIVRIDRFAFYDRAQKAFAIVITGECAKYGNILLKKGVTP</sequence>
<dbReference type="PANTHER" id="PTHR31690:SF4">
    <property type="entry name" value="FUCOSE MUTAROTASE"/>
    <property type="match status" value="1"/>
</dbReference>
<evidence type="ECO:0000256" key="2">
    <source>
        <dbReference type="ARBA" id="ARBA00023235"/>
    </source>
</evidence>
<dbReference type="GO" id="GO:0006004">
    <property type="term" value="P:fucose metabolic process"/>
    <property type="evidence" value="ECO:0007669"/>
    <property type="project" value="TreeGrafter"/>
</dbReference>
<dbReference type="EC" id="5.1.3.-" evidence="4"/>
<name>A0A2X3CS13_KLEPN</name>
<accession>A0A2X3CS13</accession>
<dbReference type="PANTHER" id="PTHR31690">
    <property type="entry name" value="FUCOSE MUTAROTASE"/>
    <property type="match status" value="1"/>
</dbReference>
<comment type="catalytic activity">
    <reaction evidence="1">
        <text>beta-D-ribopyranose = beta-D-ribofuranose</text>
        <dbReference type="Rhea" id="RHEA:25432"/>
        <dbReference type="ChEBI" id="CHEBI:27476"/>
        <dbReference type="ChEBI" id="CHEBI:47002"/>
        <dbReference type="EC" id="5.4.99.62"/>
    </reaction>
</comment>
<dbReference type="EMBL" id="UAWN01000012">
    <property type="protein sequence ID" value="SQC15314.1"/>
    <property type="molecule type" value="Genomic_DNA"/>
</dbReference>
<dbReference type="GO" id="GO:0036373">
    <property type="term" value="F:L-fucose mutarotase activity"/>
    <property type="evidence" value="ECO:0007669"/>
    <property type="project" value="UniProtKB-EC"/>
</dbReference>
<comment type="catalytic activity">
    <reaction evidence="3">
        <text>alpha-L-fucose = beta-L-fucose</text>
        <dbReference type="Rhea" id="RHEA:25580"/>
        <dbReference type="ChEBI" id="CHEBI:42548"/>
        <dbReference type="ChEBI" id="CHEBI:42589"/>
        <dbReference type="EC" id="5.1.3.29"/>
    </reaction>
</comment>
<evidence type="ECO:0000256" key="3">
    <source>
        <dbReference type="ARBA" id="ARBA00036324"/>
    </source>
</evidence>